<dbReference type="EMBL" id="AP023367">
    <property type="protein sequence ID" value="BCJ94651.1"/>
    <property type="molecule type" value="Genomic_DNA"/>
</dbReference>
<dbReference type="SUPFAM" id="SSF56112">
    <property type="entry name" value="Protein kinase-like (PK-like)"/>
    <property type="match status" value="1"/>
</dbReference>
<keyword evidence="1" id="KW-0808">Transferase</keyword>
<organism evidence="1 2">
    <name type="scientific">Anaerocolumna cellulosilytica</name>
    <dbReference type="NCBI Taxonomy" id="433286"/>
    <lineage>
        <taxon>Bacteria</taxon>
        <taxon>Bacillati</taxon>
        <taxon>Bacillota</taxon>
        <taxon>Clostridia</taxon>
        <taxon>Lachnospirales</taxon>
        <taxon>Lachnospiraceae</taxon>
        <taxon>Anaerocolumna</taxon>
    </lineage>
</organism>
<dbReference type="Proteomes" id="UP000515561">
    <property type="component" value="Chromosome"/>
</dbReference>
<dbReference type="AlphaFoldDB" id="A0A6S6R6L7"/>
<dbReference type="Gene3D" id="3.90.1200.10">
    <property type="match status" value="1"/>
</dbReference>
<name>A0A6S6R6L7_9FIRM</name>
<protein>
    <submittedName>
        <fullName evidence="1">Aminoglycoside phosphotransferase</fullName>
    </submittedName>
</protein>
<reference evidence="1 2" key="1">
    <citation type="journal article" date="2016" name="Int. J. Syst. Evol. Microbiol.">
        <title>Descriptions of Anaerotaenia torta gen. nov., sp. nov. and Anaerocolumna cellulosilytica gen. nov., sp. nov. isolated from a methanogenic reactor of cattle waste.</title>
        <authorList>
            <person name="Uek A."/>
            <person name="Ohtaki Y."/>
            <person name="Kaku N."/>
            <person name="Ueki K."/>
        </authorList>
    </citation>
    <scope>NUCLEOTIDE SEQUENCE [LARGE SCALE GENOMIC DNA]</scope>
    <source>
        <strain evidence="1 2">SN021</strain>
    </source>
</reference>
<dbReference type="RefSeq" id="WP_184089532.1">
    <property type="nucleotide sequence ID" value="NZ_AP023367.1"/>
</dbReference>
<sequence>MIPGSIIGVGNTATVYDWEPGKVIKLFHSGYPKASVEREYHNAVMLQDKKFSKPSVYDFIIVDNRYGIVYDKIQGESLLDRLLQTQNLNESAKILAELHQEILQNHIQEVPDYKDFLRHNLEKVSWQSQKEKEKILDLLHGLPKGNILCHGDFHPGNVILTPEKPVVIDFMNICAGDYYYDVARTVFLIEFTPVPSVPGDVETLMELKTALADAYLKYMKVTRDEISNVLPVIIASRAGE</sequence>
<dbReference type="KEGG" id="acel:acsn021_22200"/>
<evidence type="ECO:0000313" key="2">
    <source>
        <dbReference type="Proteomes" id="UP000515561"/>
    </source>
</evidence>
<keyword evidence="2" id="KW-1185">Reference proteome</keyword>
<dbReference type="Pfam" id="PF01636">
    <property type="entry name" value="APH"/>
    <property type="match status" value="1"/>
</dbReference>
<accession>A0A6S6R6L7</accession>
<dbReference type="InterPro" id="IPR011009">
    <property type="entry name" value="Kinase-like_dom_sf"/>
</dbReference>
<dbReference type="GO" id="GO:0016740">
    <property type="term" value="F:transferase activity"/>
    <property type="evidence" value="ECO:0007669"/>
    <property type="project" value="UniProtKB-KW"/>
</dbReference>
<proteinExistence type="predicted"/>
<dbReference type="InterPro" id="IPR002575">
    <property type="entry name" value="Aminoglycoside_PTrfase"/>
</dbReference>
<gene>
    <name evidence="1" type="ORF">acsn021_22200</name>
</gene>
<evidence type="ECO:0000313" key="1">
    <source>
        <dbReference type="EMBL" id="BCJ94651.1"/>
    </source>
</evidence>